<evidence type="ECO:0000256" key="2">
    <source>
        <dbReference type="SAM" id="Phobius"/>
    </source>
</evidence>
<sequence length="111" mass="12406">MVRELKNISRVRPNFISFIVITSVILVLVLIGIFVNIFASVQTARIVLIILIVLVSIIGITSLAVFETHRKMTLKKAEKSRNLVTSEQPILSRQPTENGDGSYSNRNTLQV</sequence>
<feature type="compositionally biased region" description="Polar residues" evidence="1">
    <location>
        <begin position="82"/>
        <end position="111"/>
    </location>
</feature>
<evidence type="ECO:0000313" key="4">
    <source>
        <dbReference type="Proteomes" id="UP001431783"/>
    </source>
</evidence>
<reference evidence="3 4" key="1">
    <citation type="submission" date="2023-03" db="EMBL/GenBank/DDBJ databases">
        <title>Genome insight into feeding habits of ladybird beetles.</title>
        <authorList>
            <person name="Li H.-S."/>
            <person name="Huang Y.-H."/>
            <person name="Pang H."/>
        </authorList>
    </citation>
    <scope>NUCLEOTIDE SEQUENCE [LARGE SCALE GENOMIC DNA]</scope>
    <source>
        <strain evidence="3">SYSU_2023b</strain>
        <tissue evidence="3">Whole body</tissue>
    </source>
</reference>
<evidence type="ECO:0000256" key="1">
    <source>
        <dbReference type="SAM" id="MobiDB-lite"/>
    </source>
</evidence>
<feature type="transmembrane region" description="Helical" evidence="2">
    <location>
        <begin position="15"/>
        <end position="39"/>
    </location>
</feature>
<feature type="transmembrane region" description="Helical" evidence="2">
    <location>
        <begin position="45"/>
        <end position="66"/>
    </location>
</feature>
<keyword evidence="2" id="KW-0472">Membrane</keyword>
<gene>
    <name evidence="3" type="ORF">WA026_004028</name>
</gene>
<feature type="region of interest" description="Disordered" evidence="1">
    <location>
        <begin position="79"/>
        <end position="111"/>
    </location>
</feature>
<accession>A0AAW1UDW2</accession>
<name>A0AAW1UDW2_9CUCU</name>
<dbReference type="EMBL" id="JARQZJ010000061">
    <property type="protein sequence ID" value="KAK9879180.1"/>
    <property type="molecule type" value="Genomic_DNA"/>
</dbReference>
<keyword evidence="4" id="KW-1185">Reference proteome</keyword>
<organism evidence="3 4">
    <name type="scientific">Henosepilachna vigintioctopunctata</name>
    <dbReference type="NCBI Taxonomy" id="420089"/>
    <lineage>
        <taxon>Eukaryota</taxon>
        <taxon>Metazoa</taxon>
        <taxon>Ecdysozoa</taxon>
        <taxon>Arthropoda</taxon>
        <taxon>Hexapoda</taxon>
        <taxon>Insecta</taxon>
        <taxon>Pterygota</taxon>
        <taxon>Neoptera</taxon>
        <taxon>Endopterygota</taxon>
        <taxon>Coleoptera</taxon>
        <taxon>Polyphaga</taxon>
        <taxon>Cucujiformia</taxon>
        <taxon>Coccinelloidea</taxon>
        <taxon>Coccinellidae</taxon>
        <taxon>Epilachninae</taxon>
        <taxon>Epilachnini</taxon>
        <taxon>Henosepilachna</taxon>
    </lineage>
</organism>
<proteinExistence type="predicted"/>
<evidence type="ECO:0000313" key="3">
    <source>
        <dbReference type="EMBL" id="KAK9879180.1"/>
    </source>
</evidence>
<dbReference type="Proteomes" id="UP001431783">
    <property type="component" value="Unassembled WGS sequence"/>
</dbReference>
<comment type="caution">
    <text evidence="3">The sequence shown here is derived from an EMBL/GenBank/DDBJ whole genome shotgun (WGS) entry which is preliminary data.</text>
</comment>
<protein>
    <submittedName>
        <fullName evidence="3">Uncharacterized protein</fullName>
    </submittedName>
</protein>
<keyword evidence="2" id="KW-0812">Transmembrane</keyword>
<dbReference type="AlphaFoldDB" id="A0AAW1UDW2"/>
<keyword evidence="2" id="KW-1133">Transmembrane helix</keyword>